<dbReference type="OrthoDB" id="4738875at2759"/>
<dbReference type="SUPFAM" id="SSF55729">
    <property type="entry name" value="Acyl-CoA N-acyltransferases (Nat)"/>
    <property type="match status" value="1"/>
</dbReference>
<protein>
    <recommendedName>
        <fullName evidence="1">N-acetyltransferase domain-containing protein</fullName>
    </recommendedName>
</protein>
<accession>A0A9P5YYD9</accession>
<dbReference type="GO" id="GO:0016747">
    <property type="term" value="F:acyltransferase activity, transferring groups other than amino-acyl groups"/>
    <property type="evidence" value="ECO:0007669"/>
    <property type="project" value="InterPro"/>
</dbReference>
<dbReference type="Gene3D" id="3.40.630.30">
    <property type="match status" value="1"/>
</dbReference>
<dbReference type="PROSITE" id="PS51186">
    <property type="entry name" value="GNAT"/>
    <property type="match status" value="1"/>
</dbReference>
<keyword evidence="3" id="KW-1185">Reference proteome</keyword>
<dbReference type="InterPro" id="IPR052523">
    <property type="entry name" value="Trichothecene_AcTrans"/>
</dbReference>
<dbReference type="InterPro" id="IPR016181">
    <property type="entry name" value="Acyl_CoA_acyltransferase"/>
</dbReference>
<evidence type="ECO:0000313" key="2">
    <source>
        <dbReference type="EMBL" id="KAF9476819.1"/>
    </source>
</evidence>
<dbReference type="Pfam" id="PF13673">
    <property type="entry name" value="Acetyltransf_10"/>
    <property type="match status" value="1"/>
</dbReference>
<proteinExistence type="predicted"/>
<comment type="caution">
    <text evidence="2">The sequence shown here is derived from an EMBL/GenBank/DDBJ whole genome shotgun (WGS) entry which is preliminary data.</text>
</comment>
<dbReference type="PANTHER" id="PTHR42791:SF1">
    <property type="entry name" value="N-ACETYLTRANSFERASE DOMAIN-CONTAINING PROTEIN"/>
    <property type="match status" value="1"/>
</dbReference>
<dbReference type="InterPro" id="IPR000182">
    <property type="entry name" value="GNAT_dom"/>
</dbReference>
<reference evidence="2" key="1">
    <citation type="submission" date="2020-11" db="EMBL/GenBank/DDBJ databases">
        <authorList>
            <consortium name="DOE Joint Genome Institute"/>
            <person name="Ahrendt S."/>
            <person name="Riley R."/>
            <person name="Andreopoulos W."/>
            <person name="Labutti K."/>
            <person name="Pangilinan J."/>
            <person name="Ruiz-Duenas F.J."/>
            <person name="Barrasa J.M."/>
            <person name="Sanchez-Garcia M."/>
            <person name="Camarero S."/>
            <person name="Miyauchi S."/>
            <person name="Serrano A."/>
            <person name="Linde D."/>
            <person name="Babiker R."/>
            <person name="Drula E."/>
            <person name="Ayuso-Fernandez I."/>
            <person name="Pacheco R."/>
            <person name="Padilla G."/>
            <person name="Ferreira P."/>
            <person name="Barriuso J."/>
            <person name="Kellner H."/>
            <person name="Castanera R."/>
            <person name="Alfaro M."/>
            <person name="Ramirez L."/>
            <person name="Pisabarro A.G."/>
            <person name="Kuo A."/>
            <person name="Tritt A."/>
            <person name="Lipzen A."/>
            <person name="He G."/>
            <person name="Yan M."/>
            <person name="Ng V."/>
            <person name="Cullen D."/>
            <person name="Martin F."/>
            <person name="Rosso M.-N."/>
            <person name="Henrissat B."/>
            <person name="Hibbett D."/>
            <person name="Martinez A.T."/>
            <person name="Grigoriev I.V."/>
        </authorList>
    </citation>
    <scope>NUCLEOTIDE SEQUENCE</scope>
    <source>
        <strain evidence="2">CIRM-BRFM 674</strain>
    </source>
</reference>
<organism evidence="2 3">
    <name type="scientific">Pholiota conissans</name>
    <dbReference type="NCBI Taxonomy" id="109636"/>
    <lineage>
        <taxon>Eukaryota</taxon>
        <taxon>Fungi</taxon>
        <taxon>Dikarya</taxon>
        <taxon>Basidiomycota</taxon>
        <taxon>Agaricomycotina</taxon>
        <taxon>Agaricomycetes</taxon>
        <taxon>Agaricomycetidae</taxon>
        <taxon>Agaricales</taxon>
        <taxon>Agaricineae</taxon>
        <taxon>Strophariaceae</taxon>
        <taxon>Pholiota</taxon>
    </lineage>
</organism>
<dbReference type="CDD" id="cd04301">
    <property type="entry name" value="NAT_SF"/>
    <property type="match status" value="1"/>
</dbReference>
<dbReference type="PANTHER" id="PTHR42791">
    <property type="entry name" value="GNAT FAMILY ACETYLTRANSFERASE"/>
    <property type="match status" value="1"/>
</dbReference>
<dbReference type="Proteomes" id="UP000807469">
    <property type="component" value="Unassembled WGS sequence"/>
</dbReference>
<dbReference type="EMBL" id="MU155281">
    <property type="protein sequence ID" value="KAF9476819.1"/>
    <property type="molecule type" value="Genomic_DNA"/>
</dbReference>
<feature type="domain" description="N-acetyltransferase" evidence="1">
    <location>
        <begin position="91"/>
        <end position="225"/>
    </location>
</feature>
<dbReference type="AlphaFoldDB" id="A0A9P5YYD9"/>
<evidence type="ECO:0000313" key="3">
    <source>
        <dbReference type="Proteomes" id="UP000807469"/>
    </source>
</evidence>
<evidence type="ECO:0000259" key="1">
    <source>
        <dbReference type="PROSITE" id="PS51186"/>
    </source>
</evidence>
<name>A0A9P5YYD9_9AGAR</name>
<sequence length="229" mass="25319">MASSSEAATYPLIKTFDTSATEAEIKQLANVLVEAFRTDPYGLILLGNDYTLAPGEFVAQVRATLINGALHAFAVGPALEDIVGVALWFPPGKRAFATEEEKVATGWHKVEEATPPALRAWRNDYFGPTVAKMVTDSIGIEYIEAAWHLRLFGVIPEHQGKGYGRALFDFAERQAKQTNSNLVVQTPTDVDVEIYKRFGFRICGETYLKSEYGDAHMRLMLKEAEGAKE</sequence>
<gene>
    <name evidence="2" type="ORF">BDN70DRAFT_881951</name>
</gene>